<dbReference type="NCBIfam" id="NF040647">
    <property type="entry name" value="IPPK_Arch"/>
    <property type="match status" value="1"/>
</dbReference>
<dbReference type="PIRSF" id="PIRSF016496">
    <property type="entry name" value="Kin_FomA"/>
    <property type="match status" value="1"/>
</dbReference>
<dbReference type="Proteomes" id="UP000236291">
    <property type="component" value="Unassembled WGS sequence"/>
</dbReference>
<dbReference type="GO" id="GO:0005524">
    <property type="term" value="F:ATP binding"/>
    <property type="evidence" value="ECO:0007669"/>
    <property type="project" value="UniProtKB-KW"/>
</dbReference>
<dbReference type="InterPro" id="IPR036393">
    <property type="entry name" value="AceGlu_kinase-like_sf"/>
</dbReference>
<sequence length="337" mass="36420">MIGYSGGAAITCKNELEKINEEILHRVSEQLRQAMITSSEKPPGMDWSKRPGDSEICCNPDEFGDDSVTECSRFIVVHGAGSFGHFQASKSGVHKGQLNKPLVKGGFVATRISVTTLNLEIVRALAREGIPSIGMSPFSCGWITSERRVSSVDLSPVAKAIDSGFTPVLHGDAVLDEIQGCTILSGDVIISHLAAYSKPKYVVFLTDVYGVYDRPPTEPDAILLKEIGEHLLLTLPYIWPIPFSSYNRFFGSAAVAEDGSWSVIKPKLQNSIELTVAAHDTTGGMKTKISEAAMIAKLGIDVYIVKAATSHSLKALNGDLRNSIPDDWLGTVVRSSR</sequence>
<feature type="binding site" evidence="10">
    <location>
        <position position="85"/>
    </location>
    <ligand>
        <name>substrate</name>
    </ligand>
</feature>
<evidence type="ECO:0000256" key="2">
    <source>
        <dbReference type="ARBA" id="ARBA00012908"/>
    </source>
</evidence>
<keyword evidence="4" id="KW-0808">Transferase</keyword>
<dbReference type="GO" id="GO:0005829">
    <property type="term" value="C:cytosol"/>
    <property type="evidence" value="ECO:0007669"/>
    <property type="project" value="TreeGrafter"/>
</dbReference>
<evidence type="ECO:0000256" key="7">
    <source>
        <dbReference type="ARBA" id="ARBA00022840"/>
    </source>
</evidence>
<dbReference type="AlphaFoldDB" id="A0A2K3NV31"/>
<dbReference type="InterPro" id="IPR024192">
    <property type="entry name" value="Fosfomycin_R_FomA-type"/>
</dbReference>
<comment type="similarity">
    <text evidence="1">Belongs to the isopentenyl phosphate kinase family.</text>
</comment>
<feature type="binding site" evidence="10">
    <location>
        <position position="186"/>
    </location>
    <ligand>
        <name>substrate</name>
    </ligand>
</feature>
<evidence type="ECO:0000256" key="9">
    <source>
        <dbReference type="ARBA" id="ARBA00049063"/>
    </source>
</evidence>
<name>A0A2K3NV31_TRIPR</name>
<evidence type="ECO:0000256" key="10">
    <source>
        <dbReference type="PIRSR" id="PIRSR016496-1"/>
    </source>
</evidence>
<dbReference type="STRING" id="57577.A0A2K3NV31"/>
<dbReference type="Pfam" id="PF00696">
    <property type="entry name" value="AA_kinase"/>
    <property type="match status" value="1"/>
</dbReference>
<protein>
    <recommendedName>
        <fullName evidence="3">Isopentenyl phosphate kinase</fullName>
        <ecNumber evidence="2">2.7.4.26</ecNumber>
    </recommendedName>
</protein>
<evidence type="ECO:0000256" key="5">
    <source>
        <dbReference type="ARBA" id="ARBA00022741"/>
    </source>
</evidence>
<dbReference type="PANTHER" id="PTHR43654:SF1">
    <property type="entry name" value="ISOPENTENYL PHOSPHATE KINASE"/>
    <property type="match status" value="1"/>
</dbReference>
<dbReference type="SUPFAM" id="SSF53633">
    <property type="entry name" value="Carbamate kinase-like"/>
    <property type="match status" value="1"/>
</dbReference>
<dbReference type="GO" id="GO:0102043">
    <property type="term" value="F:isopentenyl phosphate kinase activity"/>
    <property type="evidence" value="ECO:0007669"/>
    <property type="project" value="UniProtKB-EC"/>
</dbReference>
<comment type="catalytic activity">
    <reaction evidence="9">
        <text>isopentenyl phosphate + ATP = isopentenyl diphosphate + ADP</text>
        <dbReference type="Rhea" id="RHEA:33963"/>
        <dbReference type="ChEBI" id="CHEBI:30616"/>
        <dbReference type="ChEBI" id="CHEBI:65078"/>
        <dbReference type="ChEBI" id="CHEBI:128769"/>
        <dbReference type="ChEBI" id="CHEBI:456216"/>
        <dbReference type="EC" id="2.7.4.26"/>
    </reaction>
</comment>
<proteinExistence type="inferred from homology"/>
<organism evidence="12 13">
    <name type="scientific">Trifolium pratense</name>
    <name type="common">Red clover</name>
    <dbReference type="NCBI Taxonomy" id="57577"/>
    <lineage>
        <taxon>Eukaryota</taxon>
        <taxon>Viridiplantae</taxon>
        <taxon>Streptophyta</taxon>
        <taxon>Embryophyta</taxon>
        <taxon>Tracheophyta</taxon>
        <taxon>Spermatophyta</taxon>
        <taxon>Magnoliopsida</taxon>
        <taxon>eudicotyledons</taxon>
        <taxon>Gunneridae</taxon>
        <taxon>Pentapetalae</taxon>
        <taxon>rosids</taxon>
        <taxon>fabids</taxon>
        <taxon>Fabales</taxon>
        <taxon>Fabaceae</taxon>
        <taxon>Papilionoideae</taxon>
        <taxon>50 kb inversion clade</taxon>
        <taxon>NPAAA clade</taxon>
        <taxon>Hologalegina</taxon>
        <taxon>IRL clade</taxon>
        <taxon>Trifolieae</taxon>
        <taxon>Trifolium</taxon>
    </lineage>
</organism>
<dbReference type="Gene3D" id="3.40.1160.10">
    <property type="entry name" value="Acetylglutamate kinase-like"/>
    <property type="match status" value="1"/>
</dbReference>
<feature type="binding site" evidence="10">
    <location>
        <position position="81"/>
    </location>
    <ligand>
        <name>ATP</name>
        <dbReference type="ChEBI" id="CHEBI:30616"/>
    </ligand>
</feature>
<evidence type="ECO:0000256" key="8">
    <source>
        <dbReference type="ARBA" id="ARBA00023229"/>
    </source>
</evidence>
<dbReference type="EMBL" id="ASHM01001566">
    <property type="protein sequence ID" value="PNY06899.1"/>
    <property type="molecule type" value="Genomic_DNA"/>
</dbReference>
<feature type="domain" description="Aspartate/glutamate/uridylate kinase" evidence="11">
    <location>
        <begin position="70"/>
        <end position="305"/>
    </location>
</feature>
<reference evidence="12 13" key="1">
    <citation type="journal article" date="2014" name="Am. J. Bot.">
        <title>Genome assembly and annotation for red clover (Trifolium pratense; Fabaceae).</title>
        <authorList>
            <person name="Istvanek J."/>
            <person name="Jaros M."/>
            <person name="Krenek A."/>
            <person name="Repkova J."/>
        </authorList>
    </citation>
    <scope>NUCLEOTIDE SEQUENCE [LARGE SCALE GENOMIC DNA]</scope>
    <source>
        <strain evidence="13">cv. Tatra</strain>
        <tissue evidence="12">Young leaves</tissue>
    </source>
</reference>
<gene>
    <name evidence="12" type="ORF">L195_g003381</name>
</gene>
<evidence type="ECO:0000256" key="3">
    <source>
        <dbReference type="ARBA" id="ARBA00017267"/>
    </source>
</evidence>
<feature type="binding site" evidence="10">
    <location>
        <position position="288"/>
    </location>
    <ligand>
        <name>ATP</name>
        <dbReference type="ChEBI" id="CHEBI:30616"/>
    </ligand>
</feature>
<feature type="binding site" evidence="10">
    <location>
        <position position="207"/>
    </location>
    <ligand>
        <name>ATP</name>
        <dbReference type="ChEBI" id="CHEBI:30616"/>
    </ligand>
</feature>
<keyword evidence="5 10" id="KW-0547">Nucleotide-binding</keyword>
<keyword evidence="8" id="KW-0414">Isoprene biosynthesis</keyword>
<evidence type="ECO:0000256" key="6">
    <source>
        <dbReference type="ARBA" id="ARBA00022777"/>
    </source>
</evidence>
<evidence type="ECO:0000256" key="4">
    <source>
        <dbReference type="ARBA" id="ARBA00022679"/>
    </source>
</evidence>
<dbReference type="CDD" id="cd04241">
    <property type="entry name" value="AAK_FomA-like"/>
    <property type="match status" value="1"/>
</dbReference>
<keyword evidence="6 12" id="KW-0418">Kinase</keyword>
<evidence type="ECO:0000256" key="1">
    <source>
        <dbReference type="ARBA" id="ARBA00010540"/>
    </source>
</evidence>
<reference evidence="12 13" key="2">
    <citation type="journal article" date="2017" name="Front. Plant Sci.">
        <title>Gene Classification and Mining of Molecular Markers Useful in Red Clover (Trifolium pratense) Breeding.</title>
        <authorList>
            <person name="Istvanek J."/>
            <person name="Dluhosova J."/>
            <person name="Dluhos P."/>
            <person name="Patkova L."/>
            <person name="Nedelnik J."/>
            <person name="Repkova J."/>
        </authorList>
    </citation>
    <scope>NUCLEOTIDE SEQUENCE [LARGE SCALE GENOMIC DNA]</scope>
    <source>
        <strain evidence="13">cv. Tatra</strain>
        <tissue evidence="12">Young leaves</tissue>
    </source>
</reference>
<dbReference type="GO" id="GO:0016114">
    <property type="term" value="P:terpenoid biosynthetic process"/>
    <property type="evidence" value="ECO:0007669"/>
    <property type="project" value="TreeGrafter"/>
</dbReference>
<dbReference type="ExpressionAtlas" id="A0A2K3NV31">
    <property type="expression patterns" value="baseline"/>
</dbReference>
<comment type="caution">
    <text evidence="12">The sequence shown here is derived from an EMBL/GenBank/DDBJ whole genome shotgun (WGS) entry which is preliminary data.</text>
</comment>
<dbReference type="EC" id="2.7.4.26" evidence="2"/>
<accession>A0A2K3NV31</accession>
<evidence type="ECO:0000313" key="12">
    <source>
        <dbReference type="EMBL" id="PNY06899.1"/>
    </source>
</evidence>
<feature type="binding site" evidence="10">
    <location>
        <position position="80"/>
    </location>
    <ligand>
        <name>substrate</name>
    </ligand>
</feature>
<dbReference type="GO" id="GO:0016301">
    <property type="term" value="F:kinase activity"/>
    <property type="evidence" value="ECO:0007669"/>
    <property type="project" value="UniProtKB-KW"/>
</dbReference>
<keyword evidence="7 10" id="KW-0067">ATP-binding</keyword>
<feature type="binding site" evidence="10">
    <location>
        <position position="284"/>
    </location>
    <ligand>
        <name>ATP</name>
        <dbReference type="ChEBI" id="CHEBI:30616"/>
    </ligand>
</feature>
<evidence type="ECO:0000313" key="13">
    <source>
        <dbReference type="Proteomes" id="UP000236291"/>
    </source>
</evidence>
<evidence type="ECO:0000259" key="11">
    <source>
        <dbReference type="Pfam" id="PF00696"/>
    </source>
</evidence>
<dbReference type="InterPro" id="IPR001048">
    <property type="entry name" value="Asp/Glu/Uridylate_kinase"/>
</dbReference>
<dbReference type="PANTHER" id="PTHR43654">
    <property type="entry name" value="GLUTAMATE 5-KINASE"/>
    <property type="match status" value="1"/>
</dbReference>